<dbReference type="PANTHER" id="PTHR13789:SF309">
    <property type="entry name" value="PUTATIVE (AFU_ORTHOLOGUE AFUA_6G14510)-RELATED"/>
    <property type="match status" value="1"/>
</dbReference>
<evidence type="ECO:0000259" key="3">
    <source>
        <dbReference type="Pfam" id="PF01494"/>
    </source>
</evidence>
<accession>A0A3S0PIP0</accession>
<gene>
    <name evidence="4" type="ORF">EKH80_09425</name>
</gene>
<dbReference type="EMBL" id="RYYV01000006">
    <property type="protein sequence ID" value="RUL75936.1"/>
    <property type="molecule type" value="Genomic_DNA"/>
</dbReference>
<evidence type="ECO:0000313" key="5">
    <source>
        <dbReference type="Proteomes" id="UP000274358"/>
    </source>
</evidence>
<proteinExistence type="predicted"/>
<protein>
    <submittedName>
        <fullName evidence="4">FAD-dependent monooxygenase</fullName>
    </submittedName>
</protein>
<reference evidence="4 5" key="1">
    <citation type="submission" date="2018-12" db="EMBL/GenBank/DDBJ databases">
        <title>Dyella dinghuensis sp. nov. DHOA06 and Dyella choica sp. nov. 4M-K27, isolated from forest soil.</title>
        <authorList>
            <person name="Qiu L.-H."/>
            <person name="Gao Z.-H."/>
        </authorList>
    </citation>
    <scope>NUCLEOTIDE SEQUENCE [LARGE SCALE GENOMIC DNA]</scope>
    <source>
        <strain evidence="4 5">4M-K27</strain>
    </source>
</reference>
<dbReference type="InterPro" id="IPR036188">
    <property type="entry name" value="FAD/NAD-bd_sf"/>
</dbReference>
<organism evidence="4 5">
    <name type="scientific">Dyella choica</name>
    <dbReference type="NCBI Taxonomy" id="1927959"/>
    <lineage>
        <taxon>Bacteria</taxon>
        <taxon>Pseudomonadati</taxon>
        <taxon>Pseudomonadota</taxon>
        <taxon>Gammaproteobacteria</taxon>
        <taxon>Lysobacterales</taxon>
        <taxon>Rhodanobacteraceae</taxon>
        <taxon>Dyella</taxon>
    </lineage>
</organism>
<dbReference type="GO" id="GO:0071949">
    <property type="term" value="F:FAD binding"/>
    <property type="evidence" value="ECO:0007669"/>
    <property type="project" value="InterPro"/>
</dbReference>
<dbReference type="AlphaFoldDB" id="A0A3S0PIP0"/>
<dbReference type="Pfam" id="PF01494">
    <property type="entry name" value="FAD_binding_3"/>
    <property type="match status" value="1"/>
</dbReference>
<keyword evidence="1" id="KW-0560">Oxidoreductase</keyword>
<dbReference type="OrthoDB" id="5499180at2"/>
<dbReference type="GO" id="GO:0004497">
    <property type="term" value="F:monooxygenase activity"/>
    <property type="evidence" value="ECO:0007669"/>
    <property type="project" value="UniProtKB-KW"/>
</dbReference>
<dbReference type="Gene3D" id="3.50.50.60">
    <property type="entry name" value="FAD/NAD(P)-binding domain"/>
    <property type="match status" value="1"/>
</dbReference>
<dbReference type="PANTHER" id="PTHR13789">
    <property type="entry name" value="MONOOXYGENASE"/>
    <property type="match status" value="1"/>
</dbReference>
<evidence type="ECO:0000256" key="2">
    <source>
        <dbReference type="ARBA" id="ARBA00023033"/>
    </source>
</evidence>
<dbReference type="InterPro" id="IPR050493">
    <property type="entry name" value="FAD-dep_Monooxygenase_BioMet"/>
</dbReference>
<dbReference type="RefSeq" id="WP_126684501.1">
    <property type="nucleotide sequence ID" value="NZ_RYYV01000006.1"/>
</dbReference>
<evidence type="ECO:0000313" key="4">
    <source>
        <dbReference type="EMBL" id="RUL75936.1"/>
    </source>
</evidence>
<sequence length="402" mass="42886">MAAVRHALIIGGGIAGSAVALALAKAGIRATIYESHPAAADGVGASLMLAPNGLEALKVIGVDAELRVASRPMAQMVLANSRGKVLIRFHGLKGMQASRVIERADLYKVLNQAVKDAGIPVVYGKRLIAASETSHDVRAQFADGSHAKGDILIGADGIRSTVRELIDPNAPSPQYAGHLGFGGCVPHGTVNVAPDSMTFVFGKHAFLGYWPDADRGVCWFGSLPHDVPISMTDVRKIPASHWISRLRELYRDDQPAQTFLRHTDPEQLLATGASEWMPPVPRWHSERMVLVGDAVHAPSSSSGQGASLAIESAVELARCVRDLPKPSAAFTAYEQLRRGRVEEVTAHAARTNGQKASGPLAKALMHIIMPIALKTFFNPAKLFGAQHGYRIDWDAPVLAAAP</sequence>
<keyword evidence="2 4" id="KW-0503">Monooxygenase</keyword>
<name>A0A3S0PIP0_9GAMM</name>
<comment type="caution">
    <text evidence="4">The sequence shown here is derived from an EMBL/GenBank/DDBJ whole genome shotgun (WGS) entry which is preliminary data.</text>
</comment>
<evidence type="ECO:0000256" key="1">
    <source>
        <dbReference type="ARBA" id="ARBA00023002"/>
    </source>
</evidence>
<dbReference type="Proteomes" id="UP000274358">
    <property type="component" value="Unassembled WGS sequence"/>
</dbReference>
<dbReference type="PRINTS" id="PR00420">
    <property type="entry name" value="RNGMNOXGNASE"/>
</dbReference>
<keyword evidence="5" id="KW-1185">Reference proteome</keyword>
<feature type="domain" description="FAD-binding" evidence="3">
    <location>
        <begin position="7"/>
        <end position="345"/>
    </location>
</feature>
<dbReference type="InterPro" id="IPR002938">
    <property type="entry name" value="FAD-bd"/>
</dbReference>
<dbReference type="SUPFAM" id="SSF51905">
    <property type="entry name" value="FAD/NAD(P)-binding domain"/>
    <property type="match status" value="1"/>
</dbReference>